<keyword evidence="2" id="KW-1185">Reference proteome</keyword>
<dbReference type="EMBL" id="BOOQ01000027">
    <property type="protein sequence ID" value="GII47824.1"/>
    <property type="molecule type" value="Genomic_DNA"/>
</dbReference>
<name>A0A8J3XNV3_9ACTN</name>
<accession>A0A8J3XNV3</accession>
<dbReference type="Proteomes" id="UP000644610">
    <property type="component" value="Unassembled WGS sequence"/>
</dbReference>
<comment type="caution">
    <text evidence="1">The sequence shown here is derived from an EMBL/GenBank/DDBJ whole genome shotgun (WGS) entry which is preliminary data.</text>
</comment>
<dbReference type="RefSeq" id="WP_203976675.1">
    <property type="nucleotide sequence ID" value="NZ_BAAAKY010000027.1"/>
</dbReference>
<gene>
    <name evidence="1" type="ORF">Psi02_42480</name>
</gene>
<organism evidence="1 2">
    <name type="scientific">Planotetraspora silvatica</name>
    <dbReference type="NCBI Taxonomy" id="234614"/>
    <lineage>
        <taxon>Bacteria</taxon>
        <taxon>Bacillati</taxon>
        <taxon>Actinomycetota</taxon>
        <taxon>Actinomycetes</taxon>
        <taxon>Streptosporangiales</taxon>
        <taxon>Streptosporangiaceae</taxon>
        <taxon>Planotetraspora</taxon>
    </lineage>
</organism>
<protein>
    <submittedName>
        <fullName evidence="1">Uncharacterized protein</fullName>
    </submittedName>
</protein>
<evidence type="ECO:0000313" key="2">
    <source>
        <dbReference type="Proteomes" id="UP000644610"/>
    </source>
</evidence>
<reference evidence="1" key="1">
    <citation type="submission" date="2021-01" db="EMBL/GenBank/DDBJ databases">
        <title>Whole genome shotgun sequence of Planotetraspora silvatica NBRC 100141.</title>
        <authorList>
            <person name="Komaki H."/>
            <person name="Tamura T."/>
        </authorList>
    </citation>
    <scope>NUCLEOTIDE SEQUENCE</scope>
    <source>
        <strain evidence="1">NBRC 100141</strain>
    </source>
</reference>
<proteinExistence type="predicted"/>
<evidence type="ECO:0000313" key="1">
    <source>
        <dbReference type="EMBL" id="GII47824.1"/>
    </source>
</evidence>
<dbReference type="AlphaFoldDB" id="A0A8J3XNV3"/>
<sequence length="179" mass="19676">MRDTNAEQMTAWLSDQVNGFEGLAGCVVESWRGVEMAVREHAADGPQFSDPDVPCLQLVQLEATLDGADRRTIDAYQNDAYFGLHLAASTDRHAQQWAGIYRESELSLPIGRINAATVRFEEGVLAEVTLSIGPVTVLLMAAEVDELDSGSLAWHRFDESVLVFPDPADADKIDWTPSR</sequence>